<keyword evidence="2" id="KW-1185">Reference proteome</keyword>
<organism evidence="1 2">
    <name type="scientific">Geobacillus thermocatenulatus</name>
    <dbReference type="NCBI Taxonomy" id="33938"/>
    <lineage>
        <taxon>Bacteria</taxon>
        <taxon>Bacillati</taxon>
        <taxon>Bacillota</taxon>
        <taxon>Bacilli</taxon>
        <taxon>Bacillales</taxon>
        <taxon>Anoxybacillaceae</taxon>
        <taxon>Geobacillus</taxon>
        <taxon>Geobacillus thermoleovorans group</taxon>
    </lineage>
</organism>
<comment type="caution">
    <text evidence="1">The sequence shown here is derived from an EMBL/GenBank/DDBJ whole genome shotgun (WGS) entry which is preliminary data.</text>
</comment>
<protein>
    <submittedName>
        <fullName evidence="1">Uncharacterized protein</fullName>
    </submittedName>
</protein>
<evidence type="ECO:0000313" key="1">
    <source>
        <dbReference type="EMBL" id="OXB86741.1"/>
    </source>
</evidence>
<dbReference type="RefSeq" id="WP_025950787.1">
    <property type="nucleotide sequence ID" value="NZ_CP018058.1"/>
</dbReference>
<accession>A0A226Q317</accession>
<dbReference type="Proteomes" id="UP000198378">
    <property type="component" value="Unassembled WGS sequence"/>
</dbReference>
<proteinExistence type="predicted"/>
<dbReference type="AlphaFoldDB" id="A0A226Q317"/>
<sequence>MNKDRGGFVRQKDFLFLLIGFMIAAVLLTLIRGEMQWPILIGGLIGVVGAELIRRLRSKGQQEDSEVEYDERINDYMKTWIINLMGISHLLLLIALIVIQSVFKQPAVKVEYVILYLLVTLIVAFFLIPSVARRK</sequence>
<evidence type="ECO:0000313" key="2">
    <source>
        <dbReference type="Proteomes" id="UP000198378"/>
    </source>
</evidence>
<name>A0A226Q317_9BACL</name>
<gene>
    <name evidence="1" type="ORF">B9L19_14715</name>
</gene>
<dbReference type="EMBL" id="NEWK01000002">
    <property type="protein sequence ID" value="OXB86741.1"/>
    <property type="molecule type" value="Genomic_DNA"/>
</dbReference>
<dbReference type="KEGG" id="gtm:GT3921_15845"/>
<reference evidence="1 2" key="1">
    <citation type="submission" date="2017-05" db="EMBL/GenBank/DDBJ databases">
        <title>The genome sequence of Geobacillus thermocatenulatus DSM 730.</title>
        <authorList>
            <person name="Ramaloko W.T."/>
            <person name="Koen N."/>
            <person name="Polliack S."/>
            <person name="Aliyu H."/>
            <person name="Lebre P."/>
            <person name="Mohr T."/>
            <person name="Oswald F."/>
            <person name="Zwick M."/>
            <person name="Neumann A."/>
            <person name="Syldatk C."/>
            <person name="Cowan D."/>
            <person name="De Maayer P."/>
        </authorList>
    </citation>
    <scope>NUCLEOTIDE SEQUENCE [LARGE SCALE GENOMIC DNA]</scope>
    <source>
        <strain evidence="1 2">BGSC 93A1</strain>
    </source>
</reference>